<comment type="subcellular location">
    <subcellularLocation>
        <location evidence="1">Secreted</location>
    </subcellularLocation>
</comment>
<dbReference type="InterPro" id="IPR013517">
    <property type="entry name" value="FG-GAP"/>
</dbReference>
<gene>
    <name evidence="7" type="ORF">DI526_09480</name>
</gene>
<dbReference type="InterPro" id="IPR022385">
    <property type="entry name" value="Rhs_assc_core"/>
</dbReference>
<organism evidence="7 8">
    <name type="scientific">Caulobacter segnis</name>
    <dbReference type="NCBI Taxonomy" id="88688"/>
    <lineage>
        <taxon>Bacteria</taxon>
        <taxon>Pseudomonadati</taxon>
        <taxon>Pseudomonadota</taxon>
        <taxon>Alphaproteobacteria</taxon>
        <taxon>Caulobacterales</taxon>
        <taxon>Caulobacteraceae</taxon>
        <taxon>Caulobacter</taxon>
    </lineage>
</organism>
<evidence type="ECO:0000256" key="4">
    <source>
        <dbReference type="ARBA" id="ARBA00022737"/>
    </source>
</evidence>
<dbReference type="InterPro" id="IPR003284">
    <property type="entry name" value="Sal_SpvB"/>
</dbReference>
<keyword evidence="3" id="KW-0732">Signal</keyword>
<dbReference type="Pfam" id="PF25023">
    <property type="entry name" value="TEN_YD-shell"/>
    <property type="match status" value="1"/>
</dbReference>
<dbReference type="InterPro" id="IPR056823">
    <property type="entry name" value="TEN-like_YD-shell"/>
</dbReference>
<comment type="caution">
    <text evidence="7">The sequence shown here is derived from an EMBL/GenBank/DDBJ whole genome shotgun (WGS) entry which is preliminary data.</text>
</comment>
<keyword evidence="4" id="KW-0677">Repeat</keyword>
<dbReference type="GO" id="GO:0005576">
    <property type="term" value="C:extracellular region"/>
    <property type="evidence" value="ECO:0007669"/>
    <property type="project" value="UniProtKB-SubCell"/>
</dbReference>
<accession>A0A2W5X2G6</accession>
<dbReference type="Gene3D" id="2.180.10.10">
    <property type="entry name" value="RHS repeat-associated core"/>
    <property type="match status" value="2"/>
</dbReference>
<evidence type="ECO:0000256" key="3">
    <source>
        <dbReference type="ARBA" id="ARBA00022729"/>
    </source>
</evidence>
<dbReference type="PANTHER" id="PTHR32305">
    <property type="match status" value="1"/>
</dbReference>
<evidence type="ECO:0000256" key="2">
    <source>
        <dbReference type="ARBA" id="ARBA00022525"/>
    </source>
</evidence>
<dbReference type="Pfam" id="PF03534">
    <property type="entry name" value="SpvB"/>
    <property type="match status" value="1"/>
</dbReference>
<evidence type="ECO:0000256" key="5">
    <source>
        <dbReference type="ARBA" id="ARBA00023026"/>
    </source>
</evidence>
<reference evidence="7 8" key="1">
    <citation type="submission" date="2017-08" db="EMBL/GenBank/DDBJ databases">
        <title>Infants hospitalized years apart are colonized by the same room-sourced microbial strains.</title>
        <authorList>
            <person name="Brooks B."/>
            <person name="Olm M.R."/>
            <person name="Firek B.A."/>
            <person name="Baker R."/>
            <person name="Thomas B.C."/>
            <person name="Morowitz M.J."/>
            <person name="Banfield J.F."/>
        </authorList>
    </citation>
    <scope>NUCLEOTIDE SEQUENCE [LARGE SCALE GENOMIC DNA]</scope>
    <source>
        <strain evidence="7">S2_003_000_R2_4</strain>
    </source>
</reference>
<feature type="domain" description="Teneurin-like YD-shell" evidence="6">
    <location>
        <begin position="1592"/>
        <end position="1850"/>
    </location>
</feature>
<dbReference type="InterPro" id="IPR050708">
    <property type="entry name" value="T6SS_VgrG/RHS"/>
</dbReference>
<dbReference type="EMBL" id="QFQZ01000023">
    <property type="protein sequence ID" value="PZR34754.1"/>
    <property type="molecule type" value="Genomic_DNA"/>
</dbReference>
<keyword evidence="5" id="KW-0843">Virulence</keyword>
<protein>
    <recommendedName>
        <fullName evidence="6">Teneurin-like YD-shell domain-containing protein</fullName>
    </recommendedName>
</protein>
<dbReference type="Pfam" id="PF13517">
    <property type="entry name" value="FG-GAP_3"/>
    <property type="match status" value="1"/>
</dbReference>
<dbReference type="SUPFAM" id="SSF69318">
    <property type="entry name" value="Integrin alpha N-terminal domain"/>
    <property type="match status" value="1"/>
</dbReference>
<dbReference type="PANTHER" id="PTHR32305:SF15">
    <property type="entry name" value="PROTEIN RHSA-RELATED"/>
    <property type="match status" value="1"/>
</dbReference>
<name>A0A2W5X2G6_9CAUL</name>
<evidence type="ECO:0000259" key="6">
    <source>
        <dbReference type="Pfam" id="PF25023"/>
    </source>
</evidence>
<dbReference type="GO" id="GO:0005737">
    <property type="term" value="C:cytoplasm"/>
    <property type="evidence" value="ECO:0007669"/>
    <property type="project" value="InterPro"/>
</dbReference>
<evidence type="ECO:0000313" key="8">
    <source>
        <dbReference type="Proteomes" id="UP000249393"/>
    </source>
</evidence>
<proteinExistence type="predicted"/>
<dbReference type="RefSeq" id="WP_304276991.1">
    <property type="nucleotide sequence ID" value="NZ_QFQZ01000023.1"/>
</dbReference>
<dbReference type="Proteomes" id="UP000249393">
    <property type="component" value="Unassembled WGS sequence"/>
</dbReference>
<dbReference type="NCBIfam" id="TIGR03696">
    <property type="entry name" value="Rhs_assc_core"/>
    <property type="match status" value="1"/>
</dbReference>
<keyword evidence="2" id="KW-0964">Secreted</keyword>
<evidence type="ECO:0000313" key="7">
    <source>
        <dbReference type="EMBL" id="PZR34754.1"/>
    </source>
</evidence>
<evidence type="ECO:0000256" key="1">
    <source>
        <dbReference type="ARBA" id="ARBA00004613"/>
    </source>
</evidence>
<sequence length="2144" mass="228724">MASRSWSSACVLPRLLGLAVALFLVCRPLEAWSQSRAAAPKAAPTQTMGSLQGAFTVTDRGNSSYAIDIPTPPGTNELQPKLSLVYNNATGNGMVGVGWSLAGLVSIDRTGANLAQDGFRGGVTYGADDRFTYNGQRLIMVETNADGAVFRTEVESWTRIVSHARTDAGATCGNGPCWWTVTTDKGLTYELGRTADSRAAPRGGDGSIRSWSLGKIVDLNGNVLTVTYTATPYSGSQDGGQIYPARIDYTSNPAAGLTAQRAVTFSYEARPDPIGIYIGGYPVRTAARLKRVDSSVDGVKTPSIILTYAQSPATGRSQVTQIAECTGDDSQCLVPTNFAWSSADLSFAAPAGWLSTDFTQGWTAQDPRLLADVNGDGLADVVGIRLDTQVALAKPDRSFAGAATWNAGFGRNTGWTDARTPRTVGDVNGDGLLDVVGFNYKSVEVALSTGHSFDKAGWTQPSYPYFGFDPSAGGWIKERNPRLLADVNGDGLADIVGFGAQTMVGLSNGAGFETPAVWNTSDFTGDAWWRQTERLRLIGDVNGDGRADIVAFSSTGVVVGISTGGQTNQFDLSRWPQNTGGYAYFSLAQGWRSDLHPRLLVDVNGDGLADIVGFKNGVQVALSTGKGFMPPQTWNAGFSAESSPPWRAGTTRLLIDVDGDHRADIVGFDTTGAKVALNRGDIFTDGLWNASALAGFTPSTDRPVQTSDVNGDGLGDAVAFGANRGQATTLAVGLAGGAQADMIVQVTNGLGGRLDLTYAPLSDRGVYTPAASSPGGQAAAGLTSFVQPQPYIYSPYSAAYPLRDIVGGPIYVIKHVDESIDRTRSAASYNYSTDYSYTDAKLDQRSQRWLGFASKTRLYLEDGRKTVEIYNQTFPLTGTLQRREIRCGPKSSDPLCVPDALITSAPMEYIAVQTATGVGPIATPVWDVRKTRQTVNQYVYGQFDTATLNVFAYDAFGQPVLQSYIGRVDQAGKDLSPDDDVYACKRYVNDATRWRLGYLDALKFSSTSDCGVIDQFRPGVDLSLTTYAYDQATFELAGKKMWDDQAKAFQVITYGHDAYGNQTSMVDPVGQLWKTEFDPKFHTFLQTLRGPPLAGGRTFATQYNYDPRFGLQTAEVDANGNVNLTCYDGLGREVGRQVNAPSGVPADTSCVTAGPGSGVSVITNRATDWLIGAGHETYSETRTLQDWPTSQGQKTWLYARQTLDGRARIYRSVRQGAAAGADVVDCTVYDGYDRTPSRSLPFFGAASADCAATASGRLWLDQRYDIIGRIVERTRPEGPNGGGRVRDVTSYPSYLRAVQTLAVGTPEAYVREFRYDMRKGDKVTVAVSVTSDGGATTQIGRDRLGAITATVSPPTAASPAGVRTSYLRDSLGRIVRTDSPDRGVVTNDYLGTPYLKKQTTTNGVETFDYDTQGRLLRHDLGGGFVYAFSYDDTTVTNGVGRQTGLSATDPRLAAPIVQTIGYDAQGNPSSVTTIGLPNLTAPQVQTTAYDPQSRPRVLSLPNGARLERAYQYGLLAYLKLDSLTVARFTGYSPYAKPTGIAYDGGVVETLGYTPSGLLSSQKVTQAAATYLDRAYDWSPLDELRAMREAVRYSGKDLSETYGYDNLRLTSAEGVFGKWGYAYDQAGNLNQRTDQASGVKTDYAYRNFQLLKGVRGGAEIYAADYDAFGSMTRRASDGDVQVFGYDPEARLTSSKDGGGVERARFHYDAQGERMLVDDRVTGVTTAYVSPTYQVATKGGQALSTVVLHDDLGPLAMVTTGSASVTGPGVPGPGVLHLHRNQVGSTTLTTRGTGAVGSVLAYEPYGVPIRLNGPDDFSNKFAGLLRDEATSLYYSASRYLDPQTGRFTTADAGPSAEPQIQDSLNTYAYVAGRPTSLVDPSGQFLPLIAAAIAEVGAAAAEGAAVAAEGAALGAEAGATVGEAAAAGTAALSETVAAESTAATTAATVEAEVTETTALASRAAMTGETATASTSSAVSGEAAVQSTSLESGSLADVTAFEGEGSLTQCPSPCRAARWLWYEYSPWSTRPVTLFRGLRDVGEIGEIEGTGTLRSPFWRANGIGPGADRFTWWRMWLHSIDSGIGPSPYVSTTSSESVAQSFSGGGGRIYRFTVPRYTVNRAWWSPFPHEFEYLAKDGQVVQNVVRTQ</sequence>
<dbReference type="InterPro" id="IPR028994">
    <property type="entry name" value="Integrin_alpha_N"/>
</dbReference>